<dbReference type="GO" id="GO:0003677">
    <property type="term" value="F:DNA binding"/>
    <property type="evidence" value="ECO:0007669"/>
    <property type="project" value="UniProtKB-UniRule"/>
</dbReference>
<evidence type="ECO:0000256" key="2">
    <source>
        <dbReference type="PROSITE-ProRule" id="PRU01248"/>
    </source>
</evidence>
<dbReference type="InterPro" id="IPR011010">
    <property type="entry name" value="DNA_brk_join_enz"/>
</dbReference>
<dbReference type="Proteomes" id="UP000075424">
    <property type="component" value="Unassembled WGS sequence"/>
</dbReference>
<evidence type="ECO:0000313" key="4">
    <source>
        <dbReference type="EMBL" id="KYD29792.1"/>
    </source>
</evidence>
<organism evidence="4 5">
    <name type="scientific">Geobacillus stearothermophilus</name>
    <name type="common">Bacillus stearothermophilus</name>
    <dbReference type="NCBI Taxonomy" id="1422"/>
    <lineage>
        <taxon>Bacteria</taxon>
        <taxon>Bacillati</taxon>
        <taxon>Bacillota</taxon>
        <taxon>Bacilli</taxon>
        <taxon>Bacillales</taxon>
        <taxon>Anoxybacillaceae</taxon>
        <taxon>Geobacillus</taxon>
    </lineage>
</organism>
<dbReference type="EMBL" id="LQYV01000009">
    <property type="protein sequence ID" value="KYD29792.1"/>
    <property type="molecule type" value="Genomic_DNA"/>
</dbReference>
<dbReference type="InterPro" id="IPR004107">
    <property type="entry name" value="Integrase_SAM-like_N"/>
</dbReference>
<accession>A0A150MZK1</accession>
<proteinExistence type="predicted"/>
<dbReference type="InterPro" id="IPR044068">
    <property type="entry name" value="CB"/>
</dbReference>
<dbReference type="SUPFAM" id="SSF56349">
    <property type="entry name" value="DNA breaking-rejoining enzymes"/>
    <property type="match status" value="1"/>
</dbReference>
<dbReference type="Pfam" id="PF14659">
    <property type="entry name" value="Phage_int_SAM_3"/>
    <property type="match status" value="1"/>
</dbReference>
<evidence type="ECO:0000256" key="1">
    <source>
        <dbReference type="ARBA" id="ARBA00023125"/>
    </source>
</evidence>
<sequence>MEGTYFKPSAQDFESFINEWFETVYCQDKSETTIETRRYIIDGHLIPYFKKMPIKDINTRVIDTFFAELRKNGRYPRKKTEHEEKENKDLSESYLHIIFSLLNQAFKKAVAWGLIKANPWKTLKKFRLRIIKVKKIRHGRKKR</sequence>
<gene>
    <name evidence="4" type="ORF">B4109_1187</name>
</gene>
<dbReference type="InterPro" id="IPR010998">
    <property type="entry name" value="Integrase_recombinase_N"/>
</dbReference>
<dbReference type="GO" id="GO:0015074">
    <property type="term" value="P:DNA integration"/>
    <property type="evidence" value="ECO:0007669"/>
    <property type="project" value="InterPro"/>
</dbReference>
<feature type="domain" description="Core-binding (CB)" evidence="3">
    <location>
        <begin position="11"/>
        <end position="110"/>
    </location>
</feature>
<keyword evidence="1 2" id="KW-0238">DNA-binding</keyword>
<comment type="caution">
    <text evidence="4">The sequence shown here is derived from an EMBL/GenBank/DDBJ whole genome shotgun (WGS) entry which is preliminary data.</text>
</comment>
<dbReference type="PATRIC" id="fig|1422.18.peg.56"/>
<evidence type="ECO:0000259" key="3">
    <source>
        <dbReference type="PROSITE" id="PS51900"/>
    </source>
</evidence>
<dbReference type="PROSITE" id="PS51900">
    <property type="entry name" value="CB"/>
    <property type="match status" value="1"/>
</dbReference>
<evidence type="ECO:0000313" key="5">
    <source>
        <dbReference type="Proteomes" id="UP000075424"/>
    </source>
</evidence>
<reference evidence="4 5" key="1">
    <citation type="submission" date="2016-01" db="EMBL/GenBank/DDBJ databases">
        <title>Draft Genome Sequences of Seven Thermophilic Sporeformers Isolated from Foods.</title>
        <authorList>
            <person name="Berendsen E.M."/>
            <person name="Wells-Bennik M.H."/>
            <person name="Krawcyk A.O."/>
            <person name="De Jong A."/>
            <person name="Holsappel S."/>
            <person name="Eijlander R.T."/>
            <person name="Kuipers O.P."/>
        </authorList>
    </citation>
    <scope>NUCLEOTIDE SEQUENCE [LARGE SCALE GENOMIC DNA]</scope>
    <source>
        <strain evidence="4 5">B4109</strain>
    </source>
</reference>
<dbReference type="AlphaFoldDB" id="A0A150MZK1"/>
<protein>
    <recommendedName>
        <fullName evidence="3">Core-binding (CB) domain-containing protein</fullName>
    </recommendedName>
</protein>
<name>A0A150MZK1_GEOSE</name>
<dbReference type="Gene3D" id="1.10.150.130">
    <property type="match status" value="1"/>
</dbReference>